<comment type="caution">
    <text evidence="1">The sequence shown here is derived from an EMBL/GenBank/DDBJ whole genome shotgun (WGS) entry which is preliminary data.</text>
</comment>
<dbReference type="Pfam" id="PF20102">
    <property type="entry name" value="DUF6492"/>
    <property type="match status" value="1"/>
</dbReference>
<accession>A0A4V5LXW7</accession>
<reference evidence="1 2" key="1">
    <citation type="submission" date="2019-04" db="EMBL/GenBank/DDBJ databases">
        <title>Sphingobacterium olei sp. nov., isolated from oil-contaminated soil.</title>
        <authorList>
            <person name="Liu B."/>
        </authorList>
    </citation>
    <scope>NUCLEOTIDE SEQUENCE [LARGE SCALE GENOMIC DNA]</scope>
    <source>
        <strain evidence="1 2">Y3L14</strain>
    </source>
</reference>
<protein>
    <submittedName>
        <fullName evidence="1">Uncharacterized protein</fullName>
    </submittedName>
</protein>
<evidence type="ECO:0000313" key="2">
    <source>
        <dbReference type="Proteomes" id="UP000309872"/>
    </source>
</evidence>
<dbReference type="InterPro" id="IPR045499">
    <property type="entry name" value="DUF6492"/>
</dbReference>
<evidence type="ECO:0000313" key="1">
    <source>
        <dbReference type="EMBL" id="TJY64229.1"/>
    </source>
</evidence>
<dbReference type="Proteomes" id="UP000309872">
    <property type="component" value="Unassembled WGS sequence"/>
</dbReference>
<organism evidence="1 2">
    <name type="scientific">Sphingobacterium alkalisoli</name>
    <dbReference type="NCBI Taxonomy" id="1874115"/>
    <lineage>
        <taxon>Bacteria</taxon>
        <taxon>Pseudomonadati</taxon>
        <taxon>Bacteroidota</taxon>
        <taxon>Sphingobacteriia</taxon>
        <taxon>Sphingobacteriales</taxon>
        <taxon>Sphingobacteriaceae</taxon>
        <taxon>Sphingobacterium</taxon>
    </lineage>
</organism>
<keyword evidence="2" id="KW-1185">Reference proteome</keyword>
<dbReference type="RefSeq" id="WP_136821289.1">
    <property type="nucleotide sequence ID" value="NZ_BMJX01000004.1"/>
</dbReference>
<proteinExistence type="predicted"/>
<name>A0A4V5LXW7_9SPHI</name>
<gene>
    <name evidence="1" type="ORF">FAZ19_13530</name>
</gene>
<dbReference type="AlphaFoldDB" id="A0A4V5LXW7"/>
<dbReference type="OrthoDB" id="5323158at2"/>
<dbReference type="EMBL" id="SUKA01000004">
    <property type="protein sequence ID" value="TJY64229.1"/>
    <property type="molecule type" value="Genomic_DNA"/>
</dbReference>
<sequence length="319" mass="37822">MNTRTPLPTSYEIVVCIGPQHLEIAKTTIRYLYRLFDIQRIIVIINPRYFQQFTALKAEIPILALVDENTLFDSFNFHSISQYMLQRLGDDKRSGWYFQQFLKMEAHKLVNTAYYLIWDADTVPLAPINFFKDQHSVWIHPGEEHHQPYFDTLYRLLGIPRIATNSFISEHLMVSKKTMRLLIESFQKKSLVQPWPLLVLESIDEKQLPFSGFSEYETYGNFALVHFPDQVTVRKNTMEKIKSYRHGSQLFGNQPNEESLYVLKEMGFHYVTFEVWDQVDKKTIRKNEKIAWLFNFLHRNNFPPFLTNKILQKVTKQLA</sequence>